<dbReference type="InterPro" id="IPR016181">
    <property type="entry name" value="Acyl_CoA_acyltransferase"/>
</dbReference>
<dbReference type="InterPro" id="IPR050276">
    <property type="entry name" value="MshD_Acetyltransferase"/>
</dbReference>
<feature type="domain" description="N-acetyltransferase" evidence="1">
    <location>
        <begin position="1"/>
        <end position="150"/>
    </location>
</feature>
<dbReference type="EC" id="2.3.-.-" evidence="2"/>
<dbReference type="GO" id="GO:0016746">
    <property type="term" value="F:acyltransferase activity"/>
    <property type="evidence" value="ECO:0007669"/>
    <property type="project" value="UniProtKB-KW"/>
</dbReference>
<dbReference type="RefSeq" id="WP_290267304.1">
    <property type="nucleotide sequence ID" value="NZ_JAUFQQ010000005.1"/>
</dbReference>
<dbReference type="Proteomes" id="UP001589589">
    <property type="component" value="Unassembled WGS sequence"/>
</dbReference>
<name>A0ABV5FIU9_9FLAO</name>
<evidence type="ECO:0000313" key="3">
    <source>
        <dbReference type="Proteomes" id="UP001589589"/>
    </source>
</evidence>
<protein>
    <submittedName>
        <fullName evidence="2">GNAT family N-acetyltransferase</fullName>
        <ecNumber evidence="2">2.3.-.-</ecNumber>
    </submittedName>
</protein>
<reference evidence="2 3" key="1">
    <citation type="submission" date="2024-09" db="EMBL/GenBank/DDBJ databases">
        <authorList>
            <person name="Sun Q."/>
            <person name="Mori K."/>
        </authorList>
    </citation>
    <scope>NUCLEOTIDE SEQUENCE [LARGE SCALE GENOMIC DNA]</scope>
    <source>
        <strain evidence="2 3">CECT 7908</strain>
    </source>
</reference>
<evidence type="ECO:0000313" key="2">
    <source>
        <dbReference type="EMBL" id="MFB9063470.1"/>
    </source>
</evidence>
<accession>A0ABV5FIU9</accession>
<keyword evidence="3" id="KW-1185">Reference proteome</keyword>
<dbReference type="PANTHER" id="PTHR43617">
    <property type="entry name" value="L-AMINO ACID N-ACETYLTRANSFERASE"/>
    <property type="match status" value="1"/>
</dbReference>
<comment type="caution">
    <text evidence="2">The sequence shown here is derived from an EMBL/GenBank/DDBJ whole genome shotgun (WGS) entry which is preliminary data.</text>
</comment>
<dbReference type="SUPFAM" id="SSF55729">
    <property type="entry name" value="Acyl-CoA N-acyltransferases (Nat)"/>
    <property type="match status" value="1"/>
</dbReference>
<evidence type="ECO:0000259" key="1">
    <source>
        <dbReference type="PROSITE" id="PS51186"/>
    </source>
</evidence>
<gene>
    <name evidence="2" type="ORF">ACFFUQ_05500</name>
</gene>
<sequence length="155" mass="18415">MIIKKANITDNEILTEITKKSKAYWGYSAEQILSWDENLTISQEYIRDHNVFKLVNENSIIGYYSYVFRDEKNVEMDNLFILPEYIGKGFGKHLFLDFLNRMKEAKIEKIQLDAEPNAERFYSKMGFVKIGEFETSIKNRFMPIMEMNLKENTNR</sequence>
<dbReference type="EMBL" id="JBHMEX010000014">
    <property type="protein sequence ID" value="MFB9063470.1"/>
    <property type="molecule type" value="Genomic_DNA"/>
</dbReference>
<dbReference type="InterPro" id="IPR000182">
    <property type="entry name" value="GNAT_dom"/>
</dbReference>
<dbReference type="PROSITE" id="PS51186">
    <property type="entry name" value="GNAT"/>
    <property type="match status" value="1"/>
</dbReference>
<proteinExistence type="predicted"/>
<dbReference type="Pfam" id="PF13673">
    <property type="entry name" value="Acetyltransf_10"/>
    <property type="match status" value="1"/>
</dbReference>
<keyword evidence="2" id="KW-0808">Transferase</keyword>
<dbReference type="CDD" id="cd04301">
    <property type="entry name" value="NAT_SF"/>
    <property type="match status" value="1"/>
</dbReference>
<dbReference type="Gene3D" id="3.40.630.30">
    <property type="match status" value="1"/>
</dbReference>
<organism evidence="2 3">
    <name type="scientific">Flavobacterium branchiarum</name>
    <dbReference type="NCBI Taxonomy" id="1114870"/>
    <lineage>
        <taxon>Bacteria</taxon>
        <taxon>Pseudomonadati</taxon>
        <taxon>Bacteroidota</taxon>
        <taxon>Flavobacteriia</taxon>
        <taxon>Flavobacteriales</taxon>
        <taxon>Flavobacteriaceae</taxon>
        <taxon>Flavobacterium</taxon>
    </lineage>
</organism>
<keyword evidence="2" id="KW-0012">Acyltransferase</keyword>